<organism evidence="3 4">
    <name type="scientific">Methylobacterium terricola</name>
    <dbReference type="NCBI Taxonomy" id="2583531"/>
    <lineage>
        <taxon>Bacteria</taxon>
        <taxon>Pseudomonadati</taxon>
        <taxon>Pseudomonadota</taxon>
        <taxon>Alphaproteobacteria</taxon>
        <taxon>Hyphomicrobiales</taxon>
        <taxon>Methylobacteriaceae</taxon>
        <taxon>Methylobacterium</taxon>
    </lineage>
</organism>
<dbReference type="Proteomes" id="UP000305267">
    <property type="component" value="Unassembled WGS sequence"/>
</dbReference>
<dbReference type="Pfam" id="PF23639">
    <property type="entry name" value="DUF7146"/>
    <property type="match status" value="1"/>
</dbReference>
<dbReference type="EMBL" id="VDDA01000001">
    <property type="protein sequence ID" value="TNC16405.1"/>
    <property type="molecule type" value="Genomic_DNA"/>
</dbReference>
<evidence type="ECO:0000313" key="4">
    <source>
        <dbReference type="Proteomes" id="UP000305267"/>
    </source>
</evidence>
<reference evidence="3 4" key="1">
    <citation type="submission" date="2019-06" db="EMBL/GenBank/DDBJ databases">
        <title>Genome of Methylobacterium sp. 17Sr1-39.</title>
        <authorList>
            <person name="Seo T."/>
        </authorList>
    </citation>
    <scope>NUCLEOTIDE SEQUENCE [LARGE SCALE GENOMIC DNA]</scope>
    <source>
        <strain evidence="3 4">17Sr1-39</strain>
    </source>
</reference>
<evidence type="ECO:0000259" key="2">
    <source>
        <dbReference type="Pfam" id="PF23639"/>
    </source>
</evidence>
<dbReference type="AlphaFoldDB" id="A0A5C4LRK4"/>
<gene>
    <name evidence="3" type="ORF">FF100_03935</name>
</gene>
<dbReference type="InterPro" id="IPR055570">
    <property type="entry name" value="DUF7146"/>
</dbReference>
<evidence type="ECO:0000313" key="3">
    <source>
        <dbReference type="EMBL" id="TNC16405.1"/>
    </source>
</evidence>
<dbReference type="OrthoDB" id="34187at2"/>
<dbReference type="Pfam" id="PF13362">
    <property type="entry name" value="Toprim_3"/>
    <property type="match status" value="1"/>
</dbReference>
<dbReference type="InterPro" id="IPR006171">
    <property type="entry name" value="TOPRIM_dom"/>
</dbReference>
<protein>
    <submittedName>
        <fullName evidence="3">Virulence-associated protein E</fullName>
    </submittedName>
</protein>
<sequence length="349" mass="36943">MASAGRSRTALATGTRSGAVYAGPAASLFRRWRVLGADLLNDRAIARALGGEVVGRGHVLAPGPGHTRPDRSMSVWINPASPERFTVHSFAGDPFGVCRDYVRNALGLPAWQDGTRISVDPAETARRSAVREKARAAAEAEALTKRQRALRIWNAAHDPRGTLVETYLRNRGLELPADLAGEVLRFHPICPWGDRTVPAMIALFRDAHTDEPTGIHRTALAHDGRKRFEGAEARKMYGGAIGAAIKLDADAEVTHGLVIGEGIETGIAARQLGIKPVWALGSVGAISTFPVLPGIGCLTVLGETDAKGANAAAIQSCGLRWVEAGRAVEIVRPRTGGDMNDIIMGGSPA</sequence>
<evidence type="ECO:0000259" key="1">
    <source>
        <dbReference type="Pfam" id="PF13362"/>
    </source>
</evidence>
<keyword evidence="4" id="KW-1185">Reference proteome</keyword>
<comment type="caution">
    <text evidence="3">The sequence shown here is derived from an EMBL/GenBank/DDBJ whole genome shotgun (WGS) entry which is preliminary data.</text>
</comment>
<feature type="domain" description="Toprim" evidence="1">
    <location>
        <begin position="257"/>
        <end position="345"/>
    </location>
</feature>
<feature type="domain" description="DUF7146" evidence="2">
    <location>
        <begin position="145"/>
        <end position="246"/>
    </location>
</feature>
<accession>A0A5C4LRK4</accession>
<name>A0A5C4LRK4_9HYPH</name>
<proteinExistence type="predicted"/>